<dbReference type="InterPro" id="IPR046335">
    <property type="entry name" value="LacI/GalR-like_sensor"/>
</dbReference>
<proteinExistence type="predicted"/>
<evidence type="ECO:0000259" key="4">
    <source>
        <dbReference type="PROSITE" id="PS50932"/>
    </source>
</evidence>
<dbReference type="PANTHER" id="PTHR30146:SF109">
    <property type="entry name" value="HTH-TYPE TRANSCRIPTIONAL REGULATOR GALS"/>
    <property type="match status" value="1"/>
</dbReference>
<keyword evidence="3" id="KW-0804">Transcription</keyword>
<dbReference type="InterPro" id="IPR010982">
    <property type="entry name" value="Lambda_DNA-bd_dom_sf"/>
</dbReference>
<dbReference type="Pfam" id="PF00356">
    <property type="entry name" value="LacI"/>
    <property type="match status" value="1"/>
</dbReference>
<feature type="domain" description="HTH lacI-type" evidence="4">
    <location>
        <begin position="3"/>
        <end position="57"/>
    </location>
</feature>
<evidence type="ECO:0000313" key="5">
    <source>
        <dbReference type="EMBL" id="MRN53651.1"/>
    </source>
</evidence>
<dbReference type="InterPro" id="IPR028082">
    <property type="entry name" value="Peripla_BP_I"/>
</dbReference>
<dbReference type="GO" id="GO:0000976">
    <property type="term" value="F:transcription cis-regulatory region binding"/>
    <property type="evidence" value="ECO:0007669"/>
    <property type="project" value="TreeGrafter"/>
</dbReference>
<evidence type="ECO:0000256" key="1">
    <source>
        <dbReference type="ARBA" id="ARBA00023015"/>
    </source>
</evidence>
<dbReference type="CDD" id="cd01392">
    <property type="entry name" value="HTH_LacI"/>
    <property type="match status" value="1"/>
</dbReference>
<evidence type="ECO:0000313" key="6">
    <source>
        <dbReference type="Proteomes" id="UP000463051"/>
    </source>
</evidence>
<evidence type="ECO:0000256" key="3">
    <source>
        <dbReference type="ARBA" id="ARBA00023163"/>
    </source>
</evidence>
<organism evidence="5 6">
    <name type="scientific">Paenibacillus monticola</name>
    <dbReference type="NCBI Taxonomy" id="2666075"/>
    <lineage>
        <taxon>Bacteria</taxon>
        <taxon>Bacillati</taxon>
        <taxon>Bacillota</taxon>
        <taxon>Bacilli</taxon>
        <taxon>Bacillales</taxon>
        <taxon>Paenibacillaceae</taxon>
        <taxon>Paenibacillus</taxon>
    </lineage>
</organism>
<dbReference type="GO" id="GO:0003700">
    <property type="term" value="F:DNA-binding transcription factor activity"/>
    <property type="evidence" value="ECO:0007669"/>
    <property type="project" value="TreeGrafter"/>
</dbReference>
<dbReference type="Gene3D" id="1.10.260.40">
    <property type="entry name" value="lambda repressor-like DNA-binding domains"/>
    <property type="match status" value="1"/>
</dbReference>
<keyword evidence="1" id="KW-0805">Transcription regulation</keyword>
<comment type="caution">
    <text evidence="5">The sequence shown here is derived from an EMBL/GenBank/DDBJ whole genome shotgun (WGS) entry which is preliminary data.</text>
</comment>
<dbReference type="SUPFAM" id="SSF53822">
    <property type="entry name" value="Periplasmic binding protein-like I"/>
    <property type="match status" value="1"/>
</dbReference>
<protein>
    <submittedName>
        <fullName evidence="5">LacI family DNA-binding transcriptional regulator</fullName>
    </submittedName>
</protein>
<dbReference type="SMART" id="SM00354">
    <property type="entry name" value="HTH_LACI"/>
    <property type="match status" value="1"/>
</dbReference>
<dbReference type="InterPro" id="IPR000843">
    <property type="entry name" value="HTH_LacI"/>
</dbReference>
<evidence type="ECO:0000256" key="2">
    <source>
        <dbReference type="ARBA" id="ARBA00023125"/>
    </source>
</evidence>
<keyword evidence="2 5" id="KW-0238">DNA-binding</keyword>
<name>A0A7X2H512_9BACL</name>
<dbReference type="PROSITE" id="PS50932">
    <property type="entry name" value="HTH_LACI_2"/>
    <property type="match status" value="1"/>
</dbReference>
<dbReference type="RefSeq" id="WP_154118657.1">
    <property type="nucleotide sequence ID" value="NZ_WJXB01000003.1"/>
</dbReference>
<dbReference type="CDD" id="cd06294">
    <property type="entry name" value="PBP1_MalR-like"/>
    <property type="match status" value="1"/>
</dbReference>
<dbReference type="EMBL" id="WJXB01000003">
    <property type="protein sequence ID" value="MRN53651.1"/>
    <property type="molecule type" value="Genomic_DNA"/>
</dbReference>
<gene>
    <name evidence="5" type="ORF">GJB61_11660</name>
</gene>
<accession>A0A7X2H512</accession>
<dbReference type="AlphaFoldDB" id="A0A7X2H512"/>
<keyword evidence="6" id="KW-1185">Reference proteome</keyword>
<dbReference type="PANTHER" id="PTHR30146">
    <property type="entry name" value="LACI-RELATED TRANSCRIPTIONAL REPRESSOR"/>
    <property type="match status" value="1"/>
</dbReference>
<sequence length="342" mass="38119">MTVTMKKVARRAGVSISTVSRVLSGHLNVREEISCKVKRIMKELGYTPNIIAKSLVSKTTNSICVLLPGPAEELFSNLFFMELIRGIVAGASRLGFDILISSGATEQEELEVVSQLLKGRRVDGMIVLSSHYDDAVIEYLNTNSYPFVLVGRSDKYDGILSVDTNHSMAAYDATSHLITMGHERIGFVSGPQDLIVSRDRLEGYRNALLDHGLEWYPEWIVEGESLQDSGYGSISDFMNLPNRPTALVAVDDMVTFSVIRVLKQLKYKVPDDLAIVSFNNIPLAELSVPPISSIDTRIYDLGAMASQVLIQRIQHPEHENQYKNRFIIAHQLIERESSMLAM</sequence>
<dbReference type="SUPFAM" id="SSF47413">
    <property type="entry name" value="lambda repressor-like DNA-binding domains"/>
    <property type="match status" value="1"/>
</dbReference>
<reference evidence="5 6" key="1">
    <citation type="submission" date="2019-11" db="EMBL/GenBank/DDBJ databases">
        <title>Paenibacillus monticola sp. nov., a novel PGPR strain isolated from mountain sample in China.</title>
        <authorList>
            <person name="Zhao Q."/>
            <person name="Li H.-P."/>
            <person name="Zhang J.-L."/>
        </authorList>
    </citation>
    <scope>NUCLEOTIDE SEQUENCE [LARGE SCALE GENOMIC DNA]</scope>
    <source>
        <strain evidence="5 6">LC-T2</strain>
    </source>
</reference>
<dbReference type="Pfam" id="PF13377">
    <property type="entry name" value="Peripla_BP_3"/>
    <property type="match status" value="1"/>
</dbReference>
<dbReference type="Gene3D" id="3.40.50.2300">
    <property type="match status" value="2"/>
</dbReference>
<dbReference type="Proteomes" id="UP000463051">
    <property type="component" value="Unassembled WGS sequence"/>
</dbReference>